<evidence type="ECO:0000313" key="8">
    <source>
        <dbReference type="RefSeq" id="XP_015517329.1"/>
    </source>
</evidence>
<evidence type="ECO:0000256" key="2">
    <source>
        <dbReference type="ARBA" id="ARBA00023015"/>
    </source>
</evidence>
<protein>
    <submittedName>
        <fullName evidence="8 9">GON-4-like protein</fullName>
    </submittedName>
</protein>
<dbReference type="RefSeq" id="XP_015517329.1">
    <property type="nucleotide sequence ID" value="XM_015661843.1"/>
</dbReference>
<evidence type="ECO:0000256" key="4">
    <source>
        <dbReference type="ARBA" id="ARBA00023242"/>
    </source>
</evidence>
<proteinExistence type="predicted"/>
<feature type="compositionally biased region" description="Polar residues" evidence="5">
    <location>
        <begin position="1392"/>
        <end position="1404"/>
    </location>
</feature>
<feature type="compositionally biased region" description="Basic and acidic residues" evidence="5">
    <location>
        <begin position="1405"/>
        <end position="1433"/>
    </location>
</feature>
<evidence type="ECO:0000313" key="9">
    <source>
        <dbReference type="RefSeq" id="XP_046592691.1"/>
    </source>
</evidence>
<evidence type="ECO:0000256" key="3">
    <source>
        <dbReference type="ARBA" id="ARBA00023163"/>
    </source>
</evidence>
<dbReference type="InterPro" id="IPR001005">
    <property type="entry name" value="SANT/Myb"/>
</dbReference>
<evidence type="ECO:0000259" key="6">
    <source>
        <dbReference type="PROSITE" id="PS50090"/>
    </source>
</evidence>
<keyword evidence="3" id="KW-0804">Transcription</keyword>
<dbReference type="InParanoid" id="A0A6J0BS43"/>
<comment type="subcellular location">
    <subcellularLocation>
        <location evidence="1">Nucleus</location>
    </subcellularLocation>
</comment>
<dbReference type="GO" id="GO:0005634">
    <property type="term" value="C:nucleus"/>
    <property type="evidence" value="ECO:0007669"/>
    <property type="project" value="UniProtKB-SubCell"/>
</dbReference>
<feature type="compositionally biased region" description="Polar residues" evidence="5">
    <location>
        <begin position="14"/>
        <end position="24"/>
    </location>
</feature>
<feature type="compositionally biased region" description="Polar residues" evidence="5">
    <location>
        <begin position="1456"/>
        <end position="1472"/>
    </location>
</feature>
<evidence type="ECO:0000313" key="7">
    <source>
        <dbReference type="Proteomes" id="UP000829291"/>
    </source>
</evidence>
<organism evidence="7 8">
    <name type="scientific">Neodiprion lecontei</name>
    <name type="common">Redheaded pine sawfly</name>
    <dbReference type="NCBI Taxonomy" id="441921"/>
    <lineage>
        <taxon>Eukaryota</taxon>
        <taxon>Metazoa</taxon>
        <taxon>Ecdysozoa</taxon>
        <taxon>Arthropoda</taxon>
        <taxon>Hexapoda</taxon>
        <taxon>Insecta</taxon>
        <taxon>Pterygota</taxon>
        <taxon>Neoptera</taxon>
        <taxon>Endopterygota</taxon>
        <taxon>Hymenoptera</taxon>
        <taxon>Tenthredinoidea</taxon>
        <taxon>Diprionidae</taxon>
        <taxon>Diprioninae</taxon>
        <taxon>Neodiprion</taxon>
    </lineage>
</organism>
<dbReference type="PANTHER" id="PTHR16088">
    <property type="entry name" value="YY1 ASSOCIATED PROTEIN-RELATED"/>
    <property type="match status" value="1"/>
</dbReference>
<feature type="compositionally biased region" description="Basic and acidic residues" evidence="5">
    <location>
        <begin position="1"/>
        <end position="13"/>
    </location>
</feature>
<dbReference type="CTD" id="2768848"/>
<dbReference type="GO" id="GO:0003712">
    <property type="term" value="F:transcription coregulator activity"/>
    <property type="evidence" value="ECO:0007669"/>
    <property type="project" value="TreeGrafter"/>
</dbReference>
<feature type="compositionally biased region" description="Basic and acidic residues" evidence="5">
    <location>
        <begin position="1350"/>
        <end position="1370"/>
    </location>
</feature>
<feature type="domain" description="Myb-like" evidence="6">
    <location>
        <begin position="1527"/>
        <end position="1572"/>
    </location>
</feature>
<dbReference type="Gene3D" id="1.10.10.60">
    <property type="entry name" value="Homeodomain-like"/>
    <property type="match status" value="1"/>
</dbReference>
<feature type="region of interest" description="Disordered" evidence="5">
    <location>
        <begin position="177"/>
        <end position="229"/>
    </location>
</feature>
<dbReference type="Pfam" id="PF21227">
    <property type="entry name" value="Myb_DNA-binding_7"/>
    <property type="match status" value="1"/>
</dbReference>
<dbReference type="GeneID" id="107222461"/>
<feature type="region of interest" description="Disordered" evidence="5">
    <location>
        <begin position="872"/>
        <end position="905"/>
    </location>
</feature>
<dbReference type="Proteomes" id="UP000829291">
    <property type="component" value="Chromosome 4"/>
</dbReference>
<name>A0A6J0BS43_NEOLC</name>
<dbReference type="InterPro" id="IPR052435">
    <property type="entry name" value="YY1-Transcr_Regul"/>
</dbReference>
<keyword evidence="2" id="KW-0805">Transcription regulation</keyword>
<dbReference type="PANTHER" id="PTHR16088:SF3">
    <property type="entry name" value="GON-4-LIKE PROTEIN"/>
    <property type="match status" value="1"/>
</dbReference>
<feature type="region of interest" description="Disordered" evidence="5">
    <location>
        <begin position="924"/>
        <end position="958"/>
    </location>
</feature>
<accession>A0A6J0BS43</accession>
<feature type="region of interest" description="Disordered" evidence="5">
    <location>
        <begin position="1324"/>
        <end position="1501"/>
    </location>
</feature>
<dbReference type="FunCoup" id="A0A6J0BS43">
    <property type="interactions" value="470"/>
</dbReference>
<dbReference type="PROSITE" id="PS50090">
    <property type="entry name" value="MYB_LIKE"/>
    <property type="match status" value="1"/>
</dbReference>
<gene>
    <name evidence="8 9" type="primary">LOC107222461</name>
</gene>
<evidence type="ECO:0000256" key="1">
    <source>
        <dbReference type="ARBA" id="ARBA00004123"/>
    </source>
</evidence>
<dbReference type="OrthoDB" id="6257037at2759"/>
<keyword evidence="7" id="KW-1185">Reference proteome</keyword>
<feature type="compositionally biased region" description="Basic and acidic residues" evidence="5">
    <location>
        <begin position="1478"/>
        <end position="1488"/>
    </location>
</feature>
<feature type="region of interest" description="Disordered" evidence="5">
    <location>
        <begin position="1"/>
        <end position="24"/>
    </location>
</feature>
<keyword evidence="4" id="KW-0539">Nucleus</keyword>
<feature type="compositionally biased region" description="Polar residues" evidence="5">
    <location>
        <begin position="890"/>
        <end position="904"/>
    </location>
</feature>
<reference evidence="8" key="1">
    <citation type="submission" date="2025-04" db="UniProtKB">
        <authorList>
            <consortium name="RefSeq"/>
        </authorList>
    </citation>
    <scope>IDENTIFICATION</scope>
    <source>
        <tissue evidence="9">Thorax and Abdomen</tissue>
        <tissue evidence="8">Whole body</tissue>
    </source>
</reference>
<sequence length="1579" mass="179582">MDSSAEKGAKHTVENSSSFDYGRPSQNNVSFSFNLDLENFNEDFYSDSDGELEIDVSEIDNYERQNDRTRIREMDKDISVFNKMEEEIERQLDAKAARTNLTATNVKNILKHVMTNEHVMAMVKRRAYNLEDDLIFEPKLTRAKAKELAMSQPNIPWPITPIKKLKGSEVQVLIEQELPEDSSDEEYHPGQDEPSDDERETEGSSVSSDVDSQPATPAPPANQQPVVEEPQLKIVNVRYDEAGVFKIPEARPPATSESENIGQRTRSKLCLSETPLEQIEQAFVPPDITTDMYDWDWDVDEDWNNFLKEFTQPLTQEIIGEDDPEADPEYNILEDEDGDLLDKEELRMDKAVKVTRKELNNLVAELFEFADMFSKEDQDVTKKKRSSDTMNSITESTSINGSVIELLPVLAESNLPKLVSTEQRVLLHVQLCQHIQLMAQHFALTYMHPEFHSQAKMCKDNLNSLRYLSNGENSAFNAINLPDALELVSELETQFKDPKSRQNYIEFLNQEIELGKARLKQKMRYIPKYYPAIKNLLLKGKALIYPQLLPEIPFGHCPKRVKMNTYLKSEDQLIVLGLEQFIPFVSLKQTKFKNEKMKLFDTAQLISQYLVPNKDPSTLFKHINKCRTSKTKNPIQEWYKTEKVPNVIHCIIPVSKNDLKAPQEQPFNRLSVQWQRMFTDIKNPSNEQTQIRLKRIYKDLLKPSQLDTNCNSKAELMPLKRRINHNLLNPTVNMLPAMPFLNTPIKNTGDSDKSKDSIKTPDENLKEWCINSGSQELPNIELFDSPSSSVQSQVTETVKDIGFDMSIKSACQVENICTDTNFSACKQSENISSEIGSSLESNLNMDALKEMEKIHKSEDLTVKEQVSPNLQAISSDSRNHLEETKEQVNLPATTDKPQLRTTTPRLAKIRSAQNMKMMAQILGNKSPALSTAGVKPRGKKGGPKNSEEPSTSNNGDNEDEIAELMLASTTIKKDQKRAKQARELENIKRLVEAENNLSQEERATKFAVSFLHKLHKALDPSSEVFKAIIKLFLDYNEQIDTLNGPENEGSCHSKQTRDERSLCAIIAPLGNERPSNSQCIIEGDHFNSTSQVSKDLLTIDLYKDVCEKLVDYPELNSDFLLFLKPHQAAMIGKSVEHTMLQKMNDFVDIAQIYFAKQPSKLSKVMQAITQLATDTDVSLETVNDVMENLLKGHPLVMDTFSQVLPNGKPPESLFAQHMFENLTCPPGPHDKTKTYAEDAPELYENIEIPVSSSHEDPYGGDNCKCECHNLDGHNLKSRSEHCVSCGTRFLNGRIYLQTTEGLRPARITFPGGDDEKQEHIIRVSLKTTEKFVPATPKRQRKSSKNSPDQTDAKANKNSPIKDSEEMDKSSLKSKRMNKISMKSRERKKSPKNTEISSRLSSNDNPIEKKESMSPIKTKREERAEKREAQDISRSKRTKVAYKNTVKSSKILDSENTDNATQSQTDDTSQDENSIPDCGKVHDIEEESKMSTNEYETEETVRLEKMEVSSDSGNEPEHEIRNAVDIRPWTRQEDAVLLECIKKEYSENTFLTISETLGDRTVQQVKERFEILLSLLEKMA</sequence>
<dbReference type="GO" id="GO:0006355">
    <property type="term" value="P:regulation of DNA-templated transcription"/>
    <property type="evidence" value="ECO:0007669"/>
    <property type="project" value="TreeGrafter"/>
</dbReference>
<dbReference type="SUPFAM" id="SSF46689">
    <property type="entry name" value="Homeodomain-like"/>
    <property type="match status" value="1"/>
</dbReference>
<evidence type="ECO:0000256" key="5">
    <source>
        <dbReference type="SAM" id="MobiDB-lite"/>
    </source>
</evidence>
<dbReference type="KEGG" id="nlo:107222461"/>
<feature type="compositionally biased region" description="Basic and acidic residues" evidence="5">
    <location>
        <begin position="877"/>
        <end position="886"/>
    </location>
</feature>
<dbReference type="InterPro" id="IPR009057">
    <property type="entry name" value="Homeodomain-like_sf"/>
</dbReference>
<dbReference type="RefSeq" id="XP_046592691.1">
    <property type="nucleotide sequence ID" value="XM_046736735.1"/>
</dbReference>